<feature type="domain" description="Xylanolytic transcriptional activator regulatory" evidence="8">
    <location>
        <begin position="219"/>
        <end position="362"/>
    </location>
</feature>
<dbReference type="GO" id="GO:0000981">
    <property type="term" value="F:DNA-binding transcription factor activity, RNA polymerase II-specific"/>
    <property type="evidence" value="ECO:0007669"/>
    <property type="project" value="InterPro"/>
</dbReference>
<dbReference type="PANTHER" id="PTHR31313:SF81">
    <property type="entry name" value="TY1 ENHANCER ACTIVATOR"/>
    <property type="match status" value="1"/>
</dbReference>
<proteinExistence type="predicted"/>
<dbReference type="Gene3D" id="4.10.240.10">
    <property type="entry name" value="Zn(2)-C6 fungal-type DNA-binding domain"/>
    <property type="match status" value="1"/>
</dbReference>
<evidence type="ECO:0000256" key="3">
    <source>
        <dbReference type="ARBA" id="ARBA00022833"/>
    </source>
</evidence>
<dbReference type="EMBL" id="KL584759">
    <property type="protein sequence ID" value="KEQ95273.1"/>
    <property type="molecule type" value="Genomic_DNA"/>
</dbReference>
<name>A0A074YBV1_AURSE</name>
<dbReference type="GO" id="GO:0008270">
    <property type="term" value="F:zinc ion binding"/>
    <property type="evidence" value="ECO:0007669"/>
    <property type="project" value="InterPro"/>
</dbReference>
<dbReference type="Proteomes" id="UP000030641">
    <property type="component" value="Unassembled WGS sequence"/>
</dbReference>
<evidence type="ECO:0000256" key="7">
    <source>
        <dbReference type="ARBA" id="ARBA00023242"/>
    </source>
</evidence>
<keyword evidence="3" id="KW-0862">Zinc</keyword>
<keyword evidence="10" id="KW-1185">Reference proteome</keyword>
<dbReference type="GO" id="GO:0003677">
    <property type="term" value="F:DNA binding"/>
    <property type="evidence" value="ECO:0007669"/>
    <property type="project" value="UniProtKB-KW"/>
</dbReference>
<reference evidence="9 10" key="1">
    <citation type="journal article" date="2014" name="BMC Genomics">
        <title>Genome sequencing of four Aureobasidium pullulans varieties: biotechnological potential, stress tolerance, and description of new species.</title>
        <authorList>
            <person name="Gostin Ar C."/>
            <person name="Ohm R.A."/>
            <person name="Kogej T."/>
            <person name="Sonjak S."/>
            <person name="Turk M."/>
            <person name="Zajc J."/>
            <person name="Zalar P."/>
            <person name="Grube M."/>
            <person name="Sun H."/>
            <person name="Han J."/>
            <person name="Sharma A."/>
            <person name="Chiniquy J."/>
            <person name="Ngan C.Y."/>
            <person name="Lipzen A."/>
            <person name="Barry K."/>
            <person name="Grigoriev I.V."/>
            <person name="Gunde-Cimerman N."/>
        </authorList>
    </citation>
    <scope>NUCLEOTIDE SEQUENCE [LARGE SCALE GENOMIC DNA]</scope>
    <source>
        <strain evidence="9 10">EXF-2481</strain>
    </source>
</reference>
<dbReference type="CDD" id="cd00067">
    <property type="entry name" value="GAL4"/>
    <property type="match status" value="1"/>
</dbReference>
<keyword evidence="4" id="KW-0805">Transcription regulation</keyword>
<keyword evidence="5" id="KW-0238">DNA-binding</keyword>
<dbReference type="InterPro" id="IPR007219">
    <property type="entry name" value="XnlR_reg_dom"/>
</dbReference>
<evidence type="ECO:0000256" key="1">
    <source>
        <dbReference type="ARBA" id="ARBA00004123"/>
    </source>
</evidence>
<dbReference type="GeneID" id="25366444"/>
<evidence type="ECO:0000259" key="8">
    <source>
        <dbReference type="Pfam" id="PF04082"/>
    </source>
</evidence>
<dbReference type="GO" id="GO:0005634">
    <property type="term" value="C:nucleus"/>
    <property type="evidence" value="ECO:0007669"/>
    <property type="project" value="UniProtKB-SubCell"/>
</dbReference>
<dbReference type="InterPro" id="IPR051615">
    <property type="entry name" value="Transcr_Regulatory_Elem"/>
</dbReference>
<dbReference type="STRING" id="1043005.A0A074YBV1"/>
<dbReference type="OMA" id="LWHLWDS"/>
<organism evidence="9 10">
    <name type="scientific">Aureobasidium subglaciale (strain EXF-2481)</name>
    <name type="common">Aureobasidium pullulans var. subglaciale</name>
    <dbReference type="NCBI Taxonomy" id="1043005"/>
    <lineage>
        <taxon>Eukaryota</taxon>
        <taxon>Fungi</taxon>
        <taxon>Dikarya</taxon>
        <taxon>Ascomycota</taxon>
        <taxon>Pezizomycotina</taxon>
        <taxon>Dothideomycetes</taxon>
        <taxon>Dothideomycetidae</taxon>
        <taxon>Dothideales</taxon>
        <taxon>Saccotheciaceae</taxon>
        <taxon>Aureobasidium</taxon>
    </lineage>
</organism>
<accession>A0A074YBV1</accession>
<evidence type="ECO:0000256" key="2">
    <source>
        <dbReference type="ARBA" id="ARBA00022723"/>
    </source>
</evidence>
<evidence type="ECO:0000313" key="9">
    <source>
        <dbReference type="EMBL" id="KEQ95273.1"/>
    </source>
</evidence>
<dbReference type="AlphaFoldDB" id="A0A074YBV1"/>
<evidence type="ECO:0000313" key="10">
    <source>
        <dbReference type="Proteomes" id="UP000030641"/>
    </source>
</evidence>
<evidence type="ECO:0000256" key="4">
    <source>
        <dbReference type="ARBA" id="ARBA00023015"/>
    </source>
</evidence>
<dbReference type="InterPro" id="IPR036864">
    <property type="entry name" value="Zn2-C6_fun-type_DNA-bd_sf"/>
</dbReference>
<keyword evidence="6" id="KW-0804">Transcription</keyword>
<dbReference type="GO" id="GO:0006351">
    <property type="term" value="P:DNA-templated transcription"/>
    <property type="evidence" value="ECO:0007669"/>
    <property type="project" value="InterPro"/>
</dbReference>
<evidence type="ECO:0000256" key="6">
    <source>
        <dbReference type="ARBA" id="ARBA00023163"/>
    </source>
</evidence>
<dbReference type="InterPro" id="IPR001138">
    <property type="entry name" value="Zn2Cys6_DnaBD"/>
</dbReference>
<gene>
    <name evidence="9" type="ORF">AUEXF2481DRAFT_39813</name>
</gene>
<dbReference type="OrthoDB" id="10249920at2759"/>
<dbReference type="CDD" id="cd12148">
    <property type="entry name" value="fungal_TF_MHR"/>
    <property type="match status" value="1"/>
</dbReference>
<dbReference type="Pfam" id="PF04082">
    <property type="entry name" value="Fungal_trans"/>
    <property type="match status" value="1"/>
</dbReference>
<keyword evidence="2" id="KW-0479">Metal-binding</keyword>
<comment type="subcellular location">
    <subcellularLocation>
        <location evidence="1">Nucleus</location>
    </subcellularLocation>
</comment>
<evidence type="ECO:0000256" key="5">
    <source>
        <dbReference type="ARBA" id="ARBA00023125"/>
    </source>
</evidence>
<dbReference type="HOGENOM" id="CLU_014921_1_0_1"/>
<dbReference type="InParanoid" id="A0A074YBV1"/>
<sequence length="648" mass="72577">MPEGEAKGMWLLIGVYKSCDGLKPRCTLCAKSDRICQYASEESRKRVFQDDDLVSSLREEIVALRIALSKANASNIGYAAHDFALDHSSEAATLTHTSQLVLDSENQNEPLGGEHAFESRSSQAMNELSSLMLQLDVADIGEPSFTLSSHRTPQELVPDTSGLSREARLDGETTVSQDDRRQLLKCFSETFNRFHQFLDLKEALSWSKLDLGSQEVDLEFRNYALLAVAASCSDLQRLRDMQAHFSTHAESLVLRCIKERASDLVVQGLALLAWIELKVGSDSMAYNWIAMATGQVLHLGLHASALKSTKVNDGQDQIIQQRRIRSFWAYFSVDRLVTSSLGMNCTMHWQRVKCPSFTSILPATPFVDEQAHERFCEMWHLWDSCMDQGYAFGWYNLSRPEKEKLVSHSHQTMTRFHAGNNVSLQIFKDNMTETAVWLEVAYNAALILIHRPLLSEASSSKAGRFSLTVATTAASAISRIVRDFGATHDVSRIAPQIIDYVSIAAIMHLLNATSGRNRLGRQSANGLRICVQALSAMVPRWEKRASSSLRHIQNLARRWEVVWALPLQYSRAMPPQSRVQEDSNGLQDMQGYGALNSYNVFNDAALDVAAETLWGSEGIEDQDWILHSASNLDGQANIWDLDWQLLGE</sequence>
<keyword evidence="7" id="KW-0539">Nucleus</keyword>
<dbReference type="RefSeq" id="XP_013343836.1">
    <property type="nucleotide sequence ID" value="XM_013488382.1"/>
</dbReference>
<protein>
    <recommendedName>
        <fullName evidence="8">Xylanolytic transcriptional activator regulatory domain-containing protein</fullName>
    </recommendedName>
</protein>
<dbReference type="PANTHER" id="PTHR31313">
    <property type="entry name" value="TY1 ENHANCER ACTIVATOR"/>
    <property type="match status" value="1"/>
</dbReference>